<dbReference type="Proteomes" id="UP001273166">
    <property type="component" value="Unassembled WGS sequence"/>
</dbReference>
<comment type="caution">
    <text evidence="2">The sequence shown here is derived from an EMBL/GenBank/DDBJ whole genome shotgun (WGS) entry which is preliminary data.</text>
</comment>
<dbReference type="PANTHER" id="PTHR33112:SF11">
    <property type="entry name" value="HETEROKARYON INCOMPATIBILITY DOMAIN-CONTAINING PROTEIN"/>
    <property type="match status" value="1"/>
</dbReference>
<evidence type="ECO:0000313" key="2">
    <source>
        <dbReference type="EMBL" id="KAK3306275.1"/>
    </source>
</evidence>
<dbReference type="Pfam" id="PF06985">
    <property type="entry name" value="HET"/>
    <property type="match status" value="1"/>
</dbReference>
<protein>
    <recommendedName>
        <fullName evidence="1">Heterokaryon incompatibility domain-containing protein</fullName>
    </recommendedName>
</protein>
<accession>A0AAJ0M249</accession>
<reference evidence="2" key="1">
    <citation type="journal article" date="2023" name="Mol. Phylogenet. Evol.">
        <title>Genome-scale phylogeny and comparative genomics of the fungal order Sordariales.</title>
        <authorList>
            <person name="Hensen N."/>
            <person name="Bonometti L."/>
            <person name="Westerberg I."/>
            <person name="Brannstrom I.O."/>
            <person name="Guillou S."/>
            <person name="Cros-Aarteil S."/>
            <person name="Calhoun S."/>
            <person name="Haridas S."/>
            <person name="Kuo A."/>
            <person name="Mondo S."/>
            <person name="Pangilinan J."/>
            <person name="Riley R."/>
            <person name="LaButti K."/>
            <person name="Andreopoulos B."/>
            <person name="Lipzen A."/>
            <person name="Chen C."/>
            <person name="Yan M."/>
            <person name="Daum C."/>
            <person name="Ng V."/>
            <person name="Clum A."/>
            <person name="Steindorff A."/>
            <person name="Ohm R.A."/>
            <person name="Martin F."/>
            <person name="Silar P."/>
            <person name="Natvig D.O."/>
            <person name="Lalanne C."/>
            <person name="Gautier V."/>
            <person name="Ament-Velasquez S.L."/>
            <person name="Kruys A."/>
            <person name="Hutchinson M.I."/>
            <person name="Powell A.J."/>
            <person name="Barry K."/>
            <person name="Miller A.N."/>
            <person name="Grigoriev I.V."/>
            <person name="Debuchy R."/>
            <person name="Gladieux P."/>
            <person name="Hiltunen Thoren M."/>
            <person name="Johannesson H."/>
        </authorList>
    </citation>
    <scope>NUCLEOTIDE SEQUENCE</scope>
    <source>
        <strain evidence="2">CBS 333.67</strain>
    </source>
</reference>
<proteinExistence type="predicted"/>
<organism evidence="2 3">
    <name type="scientific">Chaetomium strumarium</name>
    <dbReference type="NCBI Taxonomy" id="1170767"/>
    <lineage>
        <taxon>Eukaryota</taxon>
        <taxon>Fungi</taxon>
        <taxon>Dikarya</taxon>
        <taxon>Ascomycota</taxon>
        <taxon>Pezizomycotina</taxon>
        <taxon>Sordariomycetes</taxon>
        <taxon>Sordariomycetidae</taxon>
        <taxon>Sordariales</taxon>
        <taxon>Chaetomiaceae</taxon>
        <taxon>Chaetomium</taxon>
    </lineage>
</organism>
<dbReference type="InterPro" id="IPR010730">
    <property type="entry name" value="HET"/>
</dbReference>
<dbReference type="AlphaFoldDB" id="A0AAJ0M249"/>
<feature type="non-terminal residue" evidence="2">
    <location>
        <position position="1"/>
    </location>
</feature>
<sequence length="566" mass="63552">GTAHHPTYESLKGAIDQCCSLCIALLEMLAPEQQDFLMDPSRPHKDGTSATLPKHPLALTNHTQSPETLALAKRWFSDCVRHHKRCTAASRGGPWYPTRLLDLSRIVHDGTEPSSDQIRTYPHLATGVPVGSLPRLMRDAIFISLELGIRYLWVDLLCIYQGKDDITDWQREAALMDRVYANTFCNISAGDANGCLESLFSPRDPNDFLPQLIELQLGDREDETGLFRVHDLDYWRRSISRAPVNTRAWVLQERFLSPRVLQFDRRQVLWECLEVSATDTCPKHIPMNLMGRDYLLFKSLVPIAKSESPPESERDVRRTWIALVREYTACGLTVPGDKLIAISGIARHLATFVEDEFSLGKTTRPAEYRAPSWSWASIEGPVRPGLGGFGSSLITVEEVQLEYLTGDVFGAVTGGWLRLRGPLRQLQLVRNNGPDRNPAREWDMILEGVNVAMPETQPPHEPYGVEVRLDTLHESFAEQNASDTLFAMLARNIIIKEGHKDAGHGHMHILLFNLVDKENAVFERIGLAKTWHSAYKEAILKAERPRNAPALPGVDCGNGVYSICVI</sequence>
<dbReference type="EMBL" id="JAUDZG010000003">
    <property type="protein sequence ID" value="KAK3306275.1"/>
    <property type="molecule type" value="Genomic_DNA"/>
</dbReference>
<name>A0AAJ0M249_9PEZI</name>
<keyword evidence="3" id="KW-1185">Reference proteome</keyword>
<dbReference type="RefSeq" id="XP_062722055.1">
    <property type="nucleotide sequence ID" value="XM_062864762.1"/>
</dbReference>
<dbReference type="GeneID" id="87883591"/>
<dbReference type="PANTHER" id="PTHR33112">
    <property type="entry name" value="DOMAIN PROTEIN, PUTATIVE-RELATED"/>
    <property type="match status" value="1"/>
</dbReference>
<gene>
    <name evidence="2" type="ORF">B0T15DRAFT_395021</name>
</gene>
<feature type="domain" description="Heterokaryon incompatibility" evidence="1">
    <location>
        <begin position="129"/>
        <end position="253"/>
    </location>
</feature>
<evidence type="ECO:0000313" key="3">
    <source>
        <dbReference type="Proteomes" id="UP001273166"/>
    </source>
</evidence>
<evidence type="ECO:0000259" key="1">
    <source>
        <dbReference type="Pfam" id="PF06985"/>
    </source>
</evidence>
<reference evidence="2" key="2">
    <citation type="submission" date="2023-06" db="EMBL/GenBank/DDBJ databases">
        <authorList>
            <consortium name="Lawrence Berkeley National Laboratory"/>
            <person name="Mondo S.J."/>
            <person name="Hensen N."/>
            <person name="Bonometti L."/>
            <person name="Westerberg I."/>
            <person name="Brannstrom I.O."/>
            <person name="Guillou S."/>
            <person name="Cros-Aarteil S."/>
            <person name="Calhoun S."/>
            <person name="Haridas S."/>
            <person name="Kuo A."/>
            <person name="Pangilinan J."/>
            <person name="Riley R."/>
            <person name="Labutti K."/>
            <person name="Andreopoulos B."/>
            <person name="Lipzen A."/>
            <person name="Chen C."/>
            <person name="Yanf M."/>
            <person name="Daum C."/>
            <person name="Ng V."/>
            <person name="Clum A."/>
            <person name="Steindorff A."/>
            <person name="Ohm R."/>
            <person name="Martin F."/>
            <person name="Silar P."/>
            <person name="Natvig D."/>
            <person name="Lalanne C."/>
            <person name="Gautier V."/>
            <person name="Ament-Velasquez S.L."/>
            <person name="Kruys A."/>
            <person name="Hutchinson M.I."/>
            <person name="Powell A.J."/>
            <person name="Barry K."/>
            <person name="Miller A.N."/>
            <person name="Grigoriev I.V."/>
            <person name="Debuchy R."/>
            <person name="Gladieux P."/>
            <person name="Thoren M.H."/>
            <person name="Johannesson H."/>
        </authorList>
    </citation>
    <scope>NUCLEOTIDE SEQUENCE</scope>
    <source>
        <strain evidence="2">CBS 333.67</strain>
    </source>
</reference>